<comment type="caution">
    <text evidence="3">The sequence shown here is derived from an EMBL/GenBank/DDBJ whole genome shotgun (WGS) entry which is preliminary data.</text>
</comment>
<reference evidence="3" key="1">
    <citation type="submission" date="2021-02" db="EMBL/GenBank/DDBJ databases">
        <authorList>
            <person name="Dougan E. K."/>
            <person name="Rhodes N."/>
            <person name="Thang M."/>
            <person name="Chan C."/>
        </authorList>
    </citation>
    <scope>NUCLEOTIDE SEQUENCE</scope>
</reference>
<dbReference type="SUPFAM" id="SSF56672">
    <property type="entry name" value="DNA/RNA polymerases"/>
    <property type="match status" value="1"/>
</dbReference>
<dbReference type="OrthoDB" id="418748at2759"/>
<dbReference type="PANTHER" id="PTHR19446">
    <property type="entry name" value="REVERSE TRANSCRIPTASES"/>
    <property type="match status" value="1"/>
</dbReference>
<feature type="compositionally biased region" description="Low complexity" evidence="1">
    <location>
        <begin position="1"/>
        <end position="34"/>
    </location>
</feature>
<dbReference type="Proteomes" id="UP000601435">
    <property type="component" value="Unassembled WGS sequence"/>
</dbReference>
<feature type="region of interest" description="Disordered" evidence="1">
    <location>
        <begin position="1"/>
        <end position="44"/>
    </location>
</feature>
<proteinExistence type="predicted"/>
<feature type="compositionally biased region" description="Polar residues" evidence="1">
    <location>
        <begin position="829"/>
        <end position="841"/>
    </location>
</feature>
<dbReference type="InterPro" id="IPR000477">
    <property type="entry name" value="RT_dom"/>
</dbReference>
<dbReference type="EMBL" id="CAJNJA010043153">
    <property type="protein sequence ID" value="CAE7791029.1"/>
    <property type="molecule type" value="Genomic_DNA"/>
</dbReference>
<keyword evidence="4" id="KW-1185">Reference proteome</keyword>
<name>A0A812YJF2_9DINO</name>
<feature type="compositionally biased region" description="Polar residues" evidence="1">
    <location>
        <begin position="741"/>
        <end position="757"/>
    </location>
</feature>
<evidence type="ECO:0000313" key="4">
    <source>
        <dbReference type="Proteomes" id="UP000601435"/>
    </source>
</evidence>
<feature type="compositionally biased region" description="Polar residues" evidence="1">
    <location>
        <begin position="805"/>
        <end position="821"/>
    </location>
</feature>
<dbReference type="AlphaFoldDB" id="A0A812YJF2"/>
<feature type="compositionally biased region" description="Low complexity" evidence="1">
    <location>
        <begin position="855"/>
        <end position="878"/>
    </location>
</feature>
<evidence type="ECO:0000259" key="2">
    <source>
        <dbReference type="PROSITE" id="PS50878"/>
    </source>
</evidence>
<feature type="domain" description="Reverse transcriptase" evidence="2">
    <location>
        <begin position="373"/>
        <end position="679"/>
    </location>
</feature>
<organism evidence="3 4">
    <name type="scientific">Symbiodinium necroappetens</name>
    <dbReference type="NCBI Taxonomy" id="1628268"/>
    <lineage>
        <taxon>Eukaryota</taxon>
        <taxon>Sar</taxon>
        <taxon>Alveolata</taxon>
        <taxon>Dinophyceae</taxon>
        <taxon>Suessiales</taxon>
        <taxon>Symbiodiniaceae</taxon>
        <taxon>Symbiodinium</taxon>
    </lineage>
</organism>
<dbReference type="InterPro" id="IPR043502">
    <property type="entry name" value="DNA/RNA_pol_sf"/>
</dbReference>
<evidence type="ECO:0000256" key="1">
    <source>
        <dbReference type="SAM" id="MobiDB-lite"/>
    </source>
</evidence>
<feature type="compositionally biased region" description="Basic and acidic residues" evidence="1">
    <location>
        <begin position="35"/>
        <end position="44"/>
    </location>
</feature>
<protein>
    <submittedName>
        <fullName evidence="3">SMC1 protein</fullName>
    </submittedName>
</protein>
<dbReference type="Pfam" id="PF00078">
    <property type="entry name" value="RVT_1"/>
    <property type="match status" value="1"/>
</dbReference>
<evidence type="ECO:0000313" key="3">
    <source>
        <dbReference type="EMBL" id="CAE7791029.1"/>
    </source>
</evidence>
<accession>A0A812YJF2</accession>
<feature type="compositionally biased region" description="Basic and acidic residues" evidence="1">
    <location>
        <begin position="766"/>
        <end position="793"/>
    </location>
</feature>
<dbReference type="PROSITE" id="PS50878">
    <property type="entry name" value="RT_POL"/>
    <property type="match status" value="1"/>
</dbReference>
<feature type="region of interest" description="Disordered" evidence="1">
    <location>
        <begin position="741"/>
        <end position="888"/>
    </location>
</feature>
<gene>
    <name evidence="3" type="primary">SMC1</name>
    <name evidence="3" type="ORF">SNEC2469_LOCUS23243</name>
</gene>
<sequence>MVRSIASASSDSDMLPPSSSTTGDSDTESQAAARARAEEAERTRRRNNFREWYKRRLATILCELALETTFQQDGSSSRQISGRLSSYRRRCPGHDTEGVLHLALPQLDRQVGQAVRQDHEFLQGLYNETVPCNDETWIFSDMVGRHQDPGRCQVEQRVQLLLLRSLAPRLTTTGPEFVHRAINNAGGGLYRDFIWLVWPLLTDDDRRDFQQWYYSGIDEPLVVEAERPEPDRQQALLAKRDKVWQAARQWLGGIPKRNAVLILGDMNATLRTELPHVGYGVAPHPKETHPDQAVFQGLVTGLGLTAINSWGKHGCQAGTFLQQTQKTVQLDYFLTRLPCQPHAMRAQALKQSPVVHPTGMRHVPIECHFPHRDFLPASRVSSTPTAKQVRQLLAADQSLGKAPDRPAHLRPICLLPAEAKLLARIAAERLRPYLQQALQAIPQFAYSNARQTADAIDRVCAHCARIRSKLKLHQRTVFSVKQGRPKTSLTGGMMLSLDLSRAYDKLPRDKLEQSLLRINAPGDLITLILYIHDHAHMVIEKHGHVTGVGLGRGIRQGCGLSPLLWLAFTLLLHDQFRSYLPDDIVTGYADDYEMQWEFQHASDFRNACIHVERILHDLKAAGMEVAKDKTVILLALKGTATAALLRDFTIRKDFLRIQGVQSTTMLPIKESHTYLGVKIGYGSFERRIRADQHDVTPLLHRQDLQSLAQQTFSSQSFAMSLTEQQEAEMLSAQEELAQFASHTKQELSTAAPSLASQQEEDSMTVDARDKRSEESQDAQHEPPLKWAKGEAKGDLQPTGKGPRTLETNKGQDSAAPTTPNPGNRPANPQARNTQPAQSSTALVPGRVHRQEEAKANWSSNGGWGRGQWQRNWGRQAQQPSRNNRDGHEDQHAIVGLDLDFMFFLQSSKSGNSRSVTDALFKTAQDWDRQKSEEPHTLTQPMRNVILYCLLSTLLERVEALETDAEALAQVKKQGLVIGEAYPYLHWDHSQRKHVPAQQEPLGHKEAVELIKMALRLTAFPGVIGRFHAIRSRVERGPAEVIPFSLQVQNRSQESQQMWVCMNRLSRCSCWHLVAGSLRPGKLGRGPLAKTIERLIQEL</sequence>